<organism evidence="1 5">
    <name type="scientific">Adineta steineri</name>
    <dbReference type="NCBI Taxonomy" id="433720"/>
    <lineage>
        <taxon>Eukaryota</taxon>
        <taxon>Metazoa</taxon>
        <taxon>Spiralia</taxon>
        <taxon>Gnathifera</taxon>
        <taxon>Rotifera</taxon>
        <taxon>Eurotatoria</taxon>
        <taxon>Bdelloidea</taxon>
        <taxon>Adinetida</taxon>
        <taxon>Adinetidae</taxon>
        <taxon>Adineta</taxon>
    </lineage>
</organism>
<name>A0A814LEI2_9BILA</name>
<accession>A0A814LEI2</accession>
<protein>
    <submittedName>
        <fullName evidence="1">Uncharacterized protein</fullName>
    </submittedName>
</protein>
<gene>
    <name evidence="1" type="ORF">BJG266_LOCUS19283</name>
    <name evidence="2" type="ORF">QVE165_LOCUS55458</name>
    <name evidence="3" type="ORF">QVE165_LOCUS55465</name>
</gene>
<evidence type="ECO:0000313" key="5">
    <source>
        <dbReference type="Proteomes" id="UP000663877"/>
    </source>
</evidence>
<dbReference type="Proteomes" id="UP000663877">
    <property type="component" value="Unassembled WGS sequence"/>
</dbReference>
<reference evidence="1" key="1">
    <citation type="submission" date="2021-02" db="EMBL/GenBank/DDBJ databases">
        <authorList>
            <person name="Nowell W R."/>
        </authorList>
    </citation>
    <scope>NUCLEOTIDE SEQUENCE</scope>
</reference>
<dbReference type="Proteomes" id="UP000663832">
    <property type="component" value="Unassembled WGS sequence"/>
</dbReference>
<keyword evidence="4" id="KW-1185">Reference proteome</keyword>
<evidence type="ECO:0000313" key="1">
    <source>
        <dbReference type="EMBL" id="CAF1063200.1"/>
    </source>
</evidence>
<dbReference type="EMBL" id="CAJNOM010001813">
    <property type="protein sequence ID" value="CAF1619705.1"/>
    <property type="molecule type" value="Genomic_DNA"/>
</dbReference>
<evidence type="ECO:0000313" key="4">
    <source>
        <dbReference type="Proteomes" id="UP000663832"/>
    </source>
</evidence>
<dbReference type="AlphaFoldDB" id="A0A814LEI2"/>
<sequence length="160" mass="19317">MTSLNTAISFLSHIGFSHSNADSLMNKMNNDMSRLMICSNKELIQYDLALDLRLRILRAIRCFHMEKWSKHLMNNFNNDKNLNNIQSKNYLFEKLIFHLLKYHIWIIYTSWTLNYIQKYLIITQNMDQENIQLFYDKIKRMQNAIIKLKQMIIIIKKHLS</sequence>
<dbReference type="EMBL" id="CAJNOI010000103">
    <property type="protein sequence ID" value="CAF1063200.1"/>
    <property type="molecule type" value="Genomic_DNA"/>
</dbReference>
<proteinExistence type="predicted"/>
<dbReference type="EMBL" id="CAJNOM010001814">
    <property type="protein sequence ID" value="CAF1619749.1"/>
    <property type="molecule type" value="Genomic_DNA"/>
</dbReference>
<evidence type="ECO:0000313" key="3">
    <source>
        <dbReference type="EMBL" id="CAF1619749.1"/>
    </source>
</evidence>
<evidence type="ECO:0000313" key="2">
    <source>
        <dbReference type="EMBL" id="CAF1619705.1"/>
    </source>
</evidence>
<dbReference type="OrthoDB" id="10041360at2759"/>
<comment type="caution">
    <text evidence="1">The sequence shown here is derived from an EMBL/GenBank/DDBJ whole genome shotgun (WGS) entry which is preliminary data.</text>
</comment>